<feature type="compositionally biased region" description="Low complexity" evidence="1">
    <location>
        <begin position="387"/>
        <end position="400"/>
    </location>
</feature>
<sequence length="687" mass="73620">MVHAAILCARSGTATLKEIYAACIRFGRVRCRRTGGWRLVTERRNWKSHVRHTLYTTEKFLRCPHDSDSWMIAPEFCYAIPQTTRQLTGNAVQEDDAEAAARGSSARSRTKAAQHTQYASLSAYQKELRGDRQVTGKVTSARQNPVAGRGQHSATGASTDRNDHTARDGEEWSGGELQDDQKAEEADQRLQFTAPSLEEDRAPGTAISGGTLAATTRAYVVGSLAGRTQALLGVTAAAAAALGDEELDFNDAGTRAALRAAQEVLNNPAAAKILLRLMQQRQVHEQQQLQELLQQHNQHGHVAGLQDRGTACRAHRKRRMEESFEEDGEGGLAATPAVKDDEQDEGMPGRRAAPERVKRDRQAEKSDGRQARASEAMPHSRSTAHMQQSPRTSPQTQSGSKGSGCSERRGETSFREPVMGDGGCAEGTFVTDSEVRLRIAGRLDGSNNGGGCGADRRWAIPRTSQYVDAPWHEDEDTEADSWEEHPDVDDDEEWDVGEDAMQCHHCGGVSLRLSPRENSPGLGDKAPTVAPAADAAALGWHEGSSPRQTGRFLTPAEQLSFKQSTAHLNVANTAATAAAAAAVAVATAAGDAPMLQGGPSDTALGAQCGWSGRNGTGPRADAAGDARTEAPRLKRARDASYITAPLALQNLAEELQVYHSRSTAAAAAMASSTNMQQPRGYSGHIAC</sequence>
<feature type="compositionally biased region" description="Basic and acidic residues" evidence="1">
    <location>
        <begin position="352"/>
        <end position="372"/>
    </location>
</feature>
<dbReference type="OrthoDB" id="545002at2759"/>
<feature type="compositionally biased region" description="Polar residues" evidence="1">
    <location>
        <begin position="114"/>
        <end position="123"/>
    </location>
</feature>
<comment type="caution">
    <text evidence="2">The sequence shown here is derived from an EMBL/GenBank/DDBJ whole genome shotgun (WGS) entry which is preliminary data.</text>
</comment>
<feature type="compositionally biased region" description="Acidic residues" evidence="1">
    <location>
        <begin position="473"/>
        <end position="490"/>
    </location>
</feature>
<dbReference type="Proteomes" id="UP000747110">
    <property type="component" value="Unassembled WGS sequence"/>
</dbReference>
<evidence type="ECO:0000313" key="3">
    <source>
        <dbReference type="EMBL" id="GIM15118.1"/>
    </source>
</evidence>
<protein>
    <recommendedName>
        <fullName evidence="5">Fork-head domain-containing protein</fullName>
    </recommendedName>
</protein>
<accession>A0A8J4CUA4</accession>
<dbReference type="AlphaFoldDB" id="A0A8J4CUA4"/>
<dbReference type="EMBL" id="BNCQ01000062">
    <property type="protein sequence ID" value="GIM15118.1"/>
    <property type="molecule type" value="Genomic_DNA"/>
</dbReference>
<evidence type="ECO:0000313" key="2">
    <source>
        <dbReference type="EMBL" id="GIL89940.1"/>
    </source>
</evidence>
<gene>
    <name evidence="2" type="ORF">Vretifemale_17683</name>
    <name evidence="3" type="ORF">Vretimale_17929</name>
</gene>
<feature type="compositionally biased region" description="Low complexity" evidence="1">
    <location>
        <begin position="100"/>
        <end position="113"/>
    </location>
</feature>
<dbReference type="EMBL" id="BNCP01000053">
    <property type="protein sequence ID" value="GIL89940.1"/>
    <property type="molecule type" value="Genomic_DNA"/>
</dbReference>
<dbReference type="InterPro" id="IPR036388">
    <property type="entry name" value="WH-like_DNA-bd_sf"/>
</dbReference>
<feature type="region of interest" description="Disordered" evidence="1">
    <location>
        <begin position="89"/>
        <end position="186"/>
    </location>
</feature>
<dbReference type="Gene3D" id="1.10.10.10">
    <property type="entry name" value="Winged helix-like DNA-binding domain superfamily/Winged helix DNA-binding domain"/>
    <property type="match status" value="1"/>
</dbReference>
<reference evidence="2" key="1">
    <citation type="journal article" date="2021" name="Proc. Natl. Acad. Sci. U.S.A.">
        <title>Three genomes in the algal genus Volvox reveal the fate of a haploid sex-determining region after a transition to homothallism.</title>
        <authorList>
            <person name="Yamamoto K."/>
            <person name="Hamaji T."/>
            <person name="Kawai-Toyooka H."/>
            <person name="Matsuzaki R."/>
            <person name="Takahashi F."/>
            <person name="Nishimura Y."/>
            <person name="Kawachi M."/>
            <person name="Noguchi H."/>
            <person name="Minakuchi Y."/>
            <person name="Umen J.G."/>
            <person name="Toyoda A."/>
            <person name="Nozaki H."/>
        </authorList>
    </citation>
    <scope>NUCLEOTIDE SEQUENCE</scope>
    <source>
        <strain evidence="3">NIES-3785</strain>
        <strain evidence="2">NIES-3786</strain>
    </source>
</reference>
<proteinExistence type="predicted"/>
<dbReference type="Proteomes" id="UP000722791">
    <property type="component" value="Unassembled WGS sequence"/>
</dbReference>
<keyword evidence="4" id="KW-1185">Reference proteome</keyword>
<feature type="region of interest" description="Disordered" evidence="1">
    <location>
        <begin position="298"/>
        <end position="426"/>
    </location>
</feature>
<feature type="compositionally biased region" description="Basic and acidic residues" evidence="1">
    <location>
        <begin position="160"/>
        <end position="170"/>
    </location>
</feature>
<name>A0A8J4CUA4_9CHLO</name>
<evidence type="ECO:0000256" key="1">
    <source>
        <dbReference type="SAM" id="MobiDB-lite"/>
    </source>
</evidence>
<evidence type="ECO:0008006" key="5">
    <source>
        <dbReference type="Google" id="ProtNLM"/>
    </source>
</evidence>
<evidence type="ECO:0000313" key="4">
    <source>
        <dbReference type="Proteomes" id="UP000747110"/>
    </source>
</evidence>
<feature type="region of interest" description="Disordered" evidence="1">
    <location>
        <begin position="469"/>
        <end position="490"/>
    </location>
</feature>
<organism evidence="2 4">
    <name type="scientific">Volvox reticuliferus</name>
    <dbReference type="NCBI Taxonomy" id="1737510"/>
    <lineage>
        <taxon>Eukaryota</taxon>
        <taxon>Viridiplantae</taxon>
        <taxon>Chlorophyta</taxon>
        <taxon>core chlorophytes</taxon>
        <taxon>Chlorophyceae</taxon>
        <taxon>CS clade</taxon>
        <taxon>Chlamydomonadales</taxon>
        <taxon>Volvocaceae</taxon>
        <taxon>Volvox</taxon>
    </lineage>
</organism>